<reference evidence="1" key="1">
    <citation type="submission" date="2022-04" db="EMBL/GenBank/DDBJ databases">
        <title>Genome of the entomopathogenic fungus Entomophthora muscae.</title>
        <authorList>
            <person name="Elya C."/>
            <person name="Lovett B.R."/>
            <person name="Lee E."/>
            <person name="Macias A.M."/>
            <person name="Hajek A.E."/>
            <person name="De Bivort B.L."/>
            <person name="Kasson M.T."/>
            <person name="De Fine Licht H.H."/>
            <person name="Stajich J.E."/>
        </authorList>
    </citation>
    <scope>NUCLEOTIDE SEQUENCE</scope>
    <source>
        <strain evidence="1">Berkeley</strain>
    </source>
</reference>
<name>A0ACC2RWJ5_9FUNG</name>
<organism evidence="1 2">
    <name type="scientific">Entomophthora muscae</name>
    <dbReference type="NCBI Taxonomy" id="34485"/>
    <lineage>
        <taxon>Eukaryota</taxon>
        <taxon>Fungi</taxon>
        <taxon>Fungi incertae sedis</taxon>
        <taxon>Zoopagomycota</taxon>
        <taxon>Entomophthoromycotina</taxon>
        <taxon>Entomophthoromycetes</taxon>
        <taxon>Entomophthorales</taxon>
        <taxon>Entomophthoraceae</taxon>
        <taxon>Entomophthora</taxon>
    </lineage>
</organism>
<evidence type="ECO:0000313" key="2">
    <source>
        <dbReference type="Proteomes" id="UP001165960"/>
    </source>
</evidence>
<proteinExistence type="predicted"/>
<keyword evidence="2" id="KW-1185">Reference proteome</keyword>
<evidence type="ECO:0000313" key="1">
    <source>
        <dbReference type="EMBL" id="KAJ9054419.1"/>
    </source>
</evidence>
<accession>A0ACC2RWJ5</accession>
<gene>
    <name evidence="1" type="primary">SPF1_1</name>
    <name evidence="1" type="ORF">DSO57_1014859</name>
</gene>
<dbReference type="Proteomes" id="UP001165960">
    <property type="component" value="Unassembled WGS sequence"/>
</dbReference>
<sequence>MLVASKAIRSAELYNLRDPWARLYSWPFVGVYGLIFTLALKDFQGYFPHIEYFYISIGFAVTFHMLTFLSCQWNLAFKAFVIYSKESNINRAGYILVYPPDHQGSGNFCEVLRSKEEGLHFYFQKLKFVFDEDRKEFKRLAYPCEGSPALSQFQNSRGLESQALIEKMTQDFGLNKFDIPSPTFKELFKEHAVAPFFVFQMFCVALWFFDEFWYYSLFTLVMLVGFESTVVYQRLRTLTEFRSLAIKPFPMHVYRENKWVLLNSDMLLPGDVCSITRTSDETAVPCDMILIDGTSIVNEAMLTGESTPLLKESIRLREGDDVFDPEGLDKISMLYGGTKILQVTPSADFRISAPDGGCIALALKTGFGTSQGRLVRTMVFSTEHESANNAEALLFILFLMVFAIAAAAYVWIEGTKNLQRKRSKLVLDCILIITSVVPPELPMELSLAVNTSLMALAKLAIFCTEPFRIPFAGKIDICCFDKTGTLTSENLVVEGVACDPKDLQSLVSADTVPPTATYVLAAAHALALIPEGVVGDPMEKATLEAIGWEMQADNVVSGNNASLQILRRFQFSSSLKRMSTISKFTRGGYSERLVAVKGAPEIIQARLANVPKGYEAAFKHFGRRGNRVLALAYKKITSQTAVDQLVRDDVETGLTFAGFLVFHNPLKEDSIQAIAMLNASAHRVVMITGDNALTACHVATEVGIAERELLIIDEREGKLSCSSVDESKCFDLDLGGLVPQQLAPYDLCITGPALALCEGRPLFLALLERVWVYARVSPGQKEDILSGFKRLGYITLMCGDGTNDVGALKQAHIGVALLDGTPEDLEKIAKRSYIERMQQMYEKQKEMALRFNMPVPPPPPALVRALGMEPPPRGGSQQLDTAALSERLMAELDDEVPVLKFGDASVASPFTSKLASIVSVTNIIRQGRCTLVATTQMYKILALNCLISAYSLSVLYLDGIKYGDYQATISGMLLAVCFLCISKAKPLPELASQRPQTNIFNKYLMTSVMGQFAVHIASLIYIVQQAKAFEIQKPVDLDGPFEPSLLNSAVFLISLSLQVSTFVINYQGHPFRESLKENTAMYYGLLSCGFVSFACATELFPSLNSLLSLVPFPPEFRNQLVLGLSLDFGLAYLIELAADRLFANKEAKAIARRPQAK</sequence>
<dbReference type="EMBL" id="QTSX02006447">
    <property type="protein sequence ID" value="KAJ9054419.1"/>
    <property type="molecule type" value="Genomic_DNA"/>
</dbReference>
<comment type="caution">
    <text evidence="1">The sequence shown here is derived from an EMBL/GenBank/DDBJ whole genome shotgun (WGS) entry which is preliminary data.</text>
</comment>
<protein>
    <submittedName>
        <fullName evidence="1">Cation-transporting ATPase 1</fullName>
    </submittedName>
</protein>